<keyword evidence="8 15" id="KW-0350">Heme biosynthesis</keyword>
<evidence type="ECO:0000256" key="4">
    <source>
        <dbReference type="ARBA" id="ARBA00011738"/>
    </source>
</evidence>
<dbReference type="EC" id="2.3.1.37" evidence="5 15"/>
<dbReference type="Proteomes" id="UP000230709">
    <property type="component" value="Chromosome"/>
</dbReference>
<dbReference type="InterPro" id="IPR015422">
    <property type="entry name" value="PyrdxlP-dep_Trfase_small"/>
</dbReference>
<organism evidence="17 18">
    <name type="scientific">Methylosinus trichosporium (strain ATCC 35070 / NCIMB 11131 / UNIQEM 75 / OB3b)</name>
    <dbReference type="NCBI Taxonomy" id="595536"/>
    <lineage>
        <taxon>Bacteria</taxon>
        <taxon>Pseudomonadati</taxon>
        <taxon>Pseudomonadota</taxon>
        <taxon>Alphaproteobacteria</taxon>
        <taxon>Hyphomicrobiales</taxon>
        <taxon>Methylocystaceae</taxon>
        <taxon>Methylosinus</taxon>
    </lineage>
</organism>
<comment type="catalytic activity">
    <reaction evidence="13 15">
        <text>succinyl-CoA + glycine + H(+) = 5-aminolevulinate + CO2 + CoA</text>
        <dbReference type="Rhea" id="RHEA:12921"/>
        <dbReference type="ChEBI" id="CHEBI:15378"/>
        <dbReference type="ChEBI" id="CHEBI:16526"/>
        <dbReference type="ChEBI" id="CHEBI:57287"/>
        <dbReference type="ChEBI" id="CHEBI:57292"/>
        <dbReference type="ChEBI" id="CHEBI:57305"/>
        <dbReference type="ChEBI" id="CHEBI:356416"/>
        <dbReference type="EC" id="2.3.1.37"/>
    </reaction>
</comment>
<feature type="domain" description="Aminotransferase class I/classII large" evidence="16">
    <location>
        <begin position="47"/>
        <end position="389"/>
    </location>
</feature>
<dbReference type="SMR" id="A0A2D2D691"/>
<dbReference type="EMBL" id="CP023737">
    <property type="protein sequence ID" value="ATQ70496.1"/>
    <property type="molecule type" value="Genomic_DNA"/>
</dbReference>
<evidence type="ECO:0000256" key="3">
    <source>
        <dbReference type="ARBA" id="ARBA00008392"/>
    </source>
</evidence>
<evidence type="ECO:0000256" key="6">
    <source>
        <dbReference type="ARBA" id="ARBA00022679"/>
    </source>
</evidence>
<evidence type="ECO:0000256" key="9">
    <source>
        <dbReference type="ARBA" id="ARBA00023315"/>
    </source>
</evidence>
<dbReference type="UniPathway" id="UPA00251">
    <property type="reaction ID" value="UER00375"/>
</dbReference>
<comment type="subunit">
    <text evidence="4">Homodimer.</text>
</comment>
<evidence type="ECO:0000256" key="14">
    <source>
        <dbReference type="RuleBase" id="RU003693"/>
    </source>
</evidence>
<keyword evidence="18" id="KW-1185">Reference proteome</keyword>
<evidence type="ECO:0000256" key="10">
    <source>
        <dbReference type="ARBA" id="ARBA00031691"/>
    </source>
</evidence>
<dbReference type="FunFam" id="3.40.640.10:FF:000006">
    <property type="entry name" value="5-aminolevulinate synthase, mitochondrial"/>
    <property type="match status" value="1"/>
</dbReference>
<dbReference type="PROSITE" id="PS00599">
    <property type="entry name" value="AA_TRANSFER_CLASS_2"/>
    <property type="match status" value="1"/>
</dbReference>
<dbReference type="GO" id="GO:0003870">
    <property type="term" value="F:5-aminolevulinate synthase activity"/>
    <property type="evidence" value="ECO:0007669"/>
    <property type="project" value="UniProtKB-EC"/>
</dbReference>
<dbReference type="GO" id="GO:0030170">
    <property type="term" value="F:pyridoxal phosphate binding"/>
    <property type="evidence" value="ECO:0007669"/>
    <property type="project" value="UniProtKB-UniRule"/>
</dbReference>
<dbReference type="InterPro" id="IPR015424">
    <property type="entry name" value="PyrdxlP-dep_Trfase"/>
</dbReference>
<evidence type="ECO:0000256" key="5">
    <source>
        <dbReference type="ARBA" id="ARBA00013257"/>
    </source>
</evidence>
<evidence type="ECO:0000256" key="12">
    <source>
        <dbReference type="ARBA" id="ARBA00032773"/>
    </source>
</evidence>
<evidence type="ECO:0000256" key="15">
    <source>
        <dbReference type="RuleBase" id="RU910713"/>
    </source>
</evidence>
<keyword evidence="7 14" id="KW-0663">Pyridoxal phosphate</keyword>
<evidence type="ECO:0000256" key="8">
    <source>
        <dbReference type="ARBA" id="ARBA00023133"/>
    </source>
</evidence>
<proteinExistence type="inferred from homology"/>
<dbReference type="Pfam" id="PF00155">
    <property type="entry name" value="Aminotran_1_2"/>
    <property type="match status" value="1"/>
</dbReference>
<dbReference type="InterPro" id="IPR001917">
    <property type="entry name" value="Aminotrans_II_pyridoxalP_BS"/>
</dbReference>
<comment type="cofactor">
    <cofactor evidence="1 14">
        <name>pyridoxal 5'-phosphate</name>
        <dbReference type="ChEBI" id="CHEBI:597326"/>
    </cofactor>
</comment>
<dbReference type="AlphaFoldDB" id="A0A2D2D691"/>
<dbReference type="InterPro" id="IPR010961">
    <property type="entry name" value="4pyrrol_synth_NH2levulA_synth"/>
</dbReference>
<dbReference type="InterPro" id="IPR004839">
    <property type="entry name" value="Aminotransferase_I/II_large"/>
</dbReference>
<evidence type="ECO:0000256" key="1">
    <source>
        <dbReference type="ARBA" id="ARBA00001933"/>
    </source>
</evidence>
<evidence type="ECO:0000256" key="2">
    <source>
        <dbReference type="ARBA" id="ARBA00005029"/>
    </source>
</evidence>
<dbReference type="Gene3D" id="3.90.1150.10">
    <property type="entry name" value="Aspartate Aminotransferase, domain 1"/>
    <property type="match status" value="1"/>
</dbReference>
<gene>
    <name evidence="17" type="primary">hemA</name>
    <name evidence="17" type="ORF">CQW49_19185</name>
</gene>
<dbReference type="STRING" id="595536.GCA_000178815_01354"/>
<dbReference type="Gene3D" id="3.40.640.10">
    <property type="entry name" value="Type I PLP-dependent aspartate aminotransferase-like (Major domain)"/>
    <property type="match status" value="1"/>
</dbReference>
<name>A0A2D2D691_METT3</name>
<dbReference type="RefSeq" id="WP_003612574.1">
    <property type="nucleotide sequence ID" value="NZ_ADVE02000001.1"/>
</dbReference>
<dbReference type="InterPro" id="IPR050087">
    <property type="entry name" value="AON_synthase_class-II"/>
</dbReference>
<comment type="pathway">
    <text evidence="2 15">Porphyrin-containing compound metabolism; protoporphyrin-IX biosynthesis; 5-aminolevulinate from glycine: step 1/1.</text>
</comment>
<evidence type="ECO:0000256" key="7">
    <source>
        <dbReference type="ARBA" id="ARBA00022898"/>
    </source>
</evidence>
<dbReference type="CDD" id="cd06454">
    <property type="entry name" value="KBL_like"/>
    <property type="match status" value="1"/>
</dbReference>
<sequence>MDYRRFFETAITRLQDERRYRVFAHLERCVECFPRALWHRDDGTTQDVTIWCSNDYLGMGQHPEVIAAMVDTAARVGAGSGGTRNISGTSHAIVELESELADLHGKEAALVFTSGWISNLAAISTIADLLPDCLILSDASNHNSMIEGVKRSRAERKIFRHNDLGHLEELLAAAGARPKLIVFESLYSMNGNIAPVAEIAALAERYGAMTYIDEVHAVGMYGARGGGVCEQAGVMDRIDVIEGTLAKGFGTLGGYIAGDRVIIDAIRSYAASFIFTTALPPAVAAAATAAVRLLKTRPDLRAAHQRATHITKHALGAAGLPVLENGSHIVPVMVREAELCKAASDMLLERHGIYIQPINYPTVARGTERLRITPTPCHTGEHIVTLVEAMVDVWNTLGIAFVEPPQHLHVDPESRERCTYPEIKLAAQ</sequence>
<dbReference type="SUPFAM" id="SSF53383">
    <property type="entry name" value="PLP-dependent transferases"/>
    <property type="match status" value="1"/>
</dbReference>
<evidence type="ECO:0000256" key="11">
    <source>
        <dbReference type="ARBA" id="ARBA00031945"/>
    </source>
</evidence>
<reference evidence="18" key="1">
    <citation type="submission" date="2017-10" db="EMBL/GenBank/DDBJ databases">
        <title>Completed PacBio SMRT sequence of Methylosinus trichosporium OB3b reveals presence of a third large plasmid.</title>
        <authorList>
            <person name="Charles T.C."/>
            <person name="Lynch M.D.J."/>
            <person name="Heil J.R."/>
            <person name="Cheng J."/>
        </authorList>
    </citation>
    <scope>NUCLEOTIDE SEQUENCE [LARGE SCALE GENOMIC DNA]</scope>
    <source>
        <strain evidence="18">OB3b</strain>
    </source>
</reference>
<evidence type="ECO:0000256" key="13">
    <source>
        <dbReference type="ARBA" id="ARBA00047654"/>
    </source>
</evidence>
<dbReference type="PANTHER" id="PTHR13693:SF102">
    <property type="entry name" value="2-AMINO-3-KETOBUTYRATE COENZYME A LIGASE, MITOCHONDRIAL"/>
    <property type="match status" value="1"/>
</dbReference>
<keyword evidence="6 15" id="KW-0808">Transferase</keyword>
<protein>
    <recommendedName>
        <fullName evidence="5 15">5-aminolevulinate synthase</fullName>
        <ecNumber evidence="5 15">2.3.1.37</ecNumber>
    </recommendedName>
    <alternativeName>
        <fullName evidence="10 15">5-aminolevulinic acid synthase</fullName>
    </alternativeName>
    <alternativeName>
        <fullName evidence="11 15">Delta-ALA synthase</fullName>
    </alternativeName>
    <alternativeName>
        <fullName evidence="12 15">Delta-aminolevulinate synthase</fullName>
    </alternativeName>
</protein>
<keyword evidence="9 15" id="KW-0012">Acyltransferase</keyword>
<evidence type="ECO:0000313" key="17">
    <source>
        <dbReference type="EMBL" id="ATQ70496.1"/>
    </source>
</evidence>
<accession>A0A2D2D691</accession>
<dbReference type="InterPro" id="IPR015421">
    <property type="entry name" value="PyrdxlP-dep_Trfase_major"/>
</dbReference>
<dbReference type="NCBIfam" id="TIGR01821">
    <property type="entry name" value="5aminolev_synth"/>
    <property type="match status" value="1"/>
</dbReference>
<comment type="similarity">
    <text evidence="3 14">Belongs to the class-II pyridoxal-phosphate-dependent aminotransferase family.</text>
</comment>
<evidence type="ECO:0000259" key="16">
    <source>
        <dbReference type="Pfam" id="PF00155"/>
    </source>
</evidence>
<dbReference type="KEGG" id="mtw:CQW49_19185"/>
<dbReference type="PANTHER" id="PTHR13693">
    <property type="entry name" value="CLASS II AMINOTRANSFERASE/8-AMINO-7-OXONONANOATE SYNTHASE"/>
    <property type="match status" value="1"/>
</dbReference>
<dbReference type="GO" id="GO:0006782">
    <property type="term" value="P:protoporphyrinogen IX biosynthetic process"/>
    <property type="evidence" value="ECO:0007669"/>
    <property type="project" value="UniProtKB-UniRule"/>
</dbReference>
<evidence type="ECO:0000313" key="18">
    <source>
        <dbReference type="Proteomes" id="UP000230709"/>
    </source>
</evidence>